<evidence type="ECO:0000313" key="2">
    <source>
        <dbReference type="EMBL" id="GFY33148.1"/>
    </source>
</evidence>
<name>A0A8X6WDZ7_TRICX</name>
<feature type="compositionally biased region" description="Polar residues" evidence="1">
    <location>
        <begin position="48"/>
        <end position="57"/>
    </location>
</feature>
<proteinExistence type="predicted"/>
<dbReference type="Proteomes" id="UP000887159">
    <property type="component" value="Unassembled WGS sequence"/>
</dbReference>
<dbReference type="AlphaFoldDB" id="A0A8X6WDZ7"/>
<keyword evidence="3" id="KW-1185">Reference proteome</keyword>
<feature type="region of interest" description="Disordered" evidence="1">
    <location>
        <begin position="40"/>
        <end position="71"/>
    </location>
</feature>
<accession>A0A8X6WDZ7</accession>
<organism evidence="2 3">
    <name type="scientific">Trichonephila clavipes</name>
    <name type="common">Golden silk orbweaver</name>
    <name type="synonym">Nephila clavipes</name>
    <dbReference type="NCBI Taxonomy" id="2585209"/>
    <lineage>
        <taxon>Eukaryota</taxon>
        <taxon>Metazoa</taxon>
        <taxon>Ecdysozoa</taxon>
        <taxon>Arthropoda</taxon>
        <taxon>Chelicerata</taxon>
        <taxon>Arachnida</taxon>
        <taxon>Araneae</taxon>
        <taxon>Araneomorphae</taxon>
        <taxon>Entelegynae</taxon>
        <taxon>Araneoidea</taxon>
        <taxon>Nephilidae</taxon>
        <taxon>Trichonephila</taxon>
    </lineage>
</organism>
<dbReference type="EMBL" id="BMAU01021407">
    <property type="protein sequence ID" value="GFY33148.1"/>
    <property type="molecule type" value="Genomic_DNA"/>
</dbReference>
<evidence type="ECO:0000256" key="1">
    <source>
        <dbReference type="SAM" id="MobiDB-lite"/>
    </source>
</evidence>
<sequence>MFLKQRHHPARNIVAINNAHAIFNDVHLVHRRECSMGMMGPNVPHGNMTHTMTSPTLSLARDPDGNPCICP</sequence>
<reference evidence="2" key="1">
    <citation type="submission" date="2020-08" db="EMBL/GenBank/DDBJ databases">
        <title>Multicomponent nature underlies the extraordinary mechanical properties of spider dragline silk.</title>
        <authorList>
            <person name="Kono N."/>
            <person name="Nakamura H."/>
            <person name="Mori M."/>
            <person name="Yoshida Y."/>
            <person name="Ohtoshi R."/>
            <person name="Malay A.D."/>
            <person name="Moran D.A.P."/>
            <person name="Tomita M."/>
            <person name="Numata K."/>
            <person name="Arakawa K."/>
        </authorList>
    </citation>
    <scope>NUCLEOTIDE SEQUENCE</scope>
</reference>
<comment type="caution">
    <text evidence="2">The sequence shown here is derived from an EMBL/GenBank/DDBJ whole genome shotgun (WGS) entry which is preliminary data.</text>
</comment>
<protein>
    <submittedName>
        <fullName evidence="2">Uncharacterized protein</fullName>
    </submittedName>
</protein>
<gene>
    <name evidence="2" type="ORF">TNCV_2230971</name>
</gene>
<evidence type="ECO:0000313" key="3">
    <source>
        <dbReference type="Proteomes" id="UP000887159"/>
    </source>
</evidence>